<evidence type="ECO:0000313" key="3">
    <source>
        <dbReference type="Proteomes" id="UP000294239"/>
    </source>
</evidence>
<protein>
    <recommendedName>
        <fullName evidence="1">ABC-three component systems C-terminal domain-containing protein</fullName>
    </recommendedName>
</protein>
<dbReference type="Proteomes" id="UP000294239">
    <property type="component" value="Unassembled WGS sequence"/>
</dbReference>
<dbReference type="Pfam" id="PF20283">
    <property type="entry name" value="CTD7"/>
    <property type="match status" value="1"/>
</dbReference>
<comment type="caution">
    <text evidence="2">The sequence shown here is derived from an EMBL/GenBank/DDBJ whole genome shotgun (WGS) entry which is preliminary data.</text>
</comment>
<name>A0ABY1YCY9_9HYPH</name>
<proteinExistence type="predicted"/>
<evidence type="ECO:0000259" key="1">
    <source>
        <dbReference type="Pfam" id="PF20283"/>
    </source>
</evidence>
<keyword evidence="3" id="KW-1185">Reference proteome</keyword>
<dbReference type="InterPro" id="IPR046913">
    <property type="entry name" value="ABC-3C_CTD7"/>
</dbReference>
<accession>A0ABY1YCY9</accession>
<evidence type="ECO:0000313" key="2">
    <source>
        <dbReference type="EMBL" id="TBN18082.1"/>
    </source>
</evidence>
<organism evidence="2 3">
    <name type="scientific">Agrobacterium cavarae</name>
    <dbReference type="NCBI Taxonomy" id="2528239"/>
    <lineage>
        <taxon>Bacteria</taxon>
        <taxon>Pseudomonadati</taxon>
        <taxon>Pseudomonadota</taxon>
        <taxon>Alphaproteobacteria</taxon>
        <taxon>Hyphomicrobiales</taxon>
        <taxon>Rhizobiaceae</taxon>
        <taxon>Rhizobium/Agrobacterium group</taxon>
        <taxon>Agrobacterium</taxon>
    </lineage>
</organism>
<reference evidence="2 3" key="1">
    <citation type="submission" date="2019-02" db="EMBL/GenBank/DDBJ databases">
        <title>Current taxonomic status of genus Agrobacterium and description of Agrobacterium cavarae sp. nov. isolated from maize roots.</title>
        <authorList>
            <person name="Flores-Felix J.D."/>
            <person name="Menendez E."/>
            <person name="Ramirez-Bahena M.H."/>
            <person name="Garcia-Fraile P."/>
            <person name="Velazquez E."/>
        </authorList>
    </citation>
    <scope>NUCLEOTIDE SEQUENCE [LARGE SCALE GENOMIC DNA]</scope>
    <source>
        <strain evidence="2 3">RZME10</strain>
    </source>
</reference>
<sequence>MGGGLGREENRFGAAPSAAGYLYQARLALFLCIPHVNSGVEVEVSVERLDDVSFEKDGSPFELLQTKHHIDRVASLSDASPDIWKTLRVWAEASADDPSLPSRAKLVLVTTGEAPLGSAAALLRPRQAYEAGTKRNPKLAKEILTAVAETSENKSLRSAFTAFLALSDAMRSSLLSAVEVVDRQPLLTDLGVELEHALRLVAPAGKVALAREMLEGWWWPRICEVLMANPSDTIPVGALEAKLDDIRELLKRDALVADFEHAEPSDTEIAEYDGFRFVKQLHVIGLGGNRLRFAKRDYYRAFVQRSKWTREHVVLDEELEKFEQRLVEEWEPRFVAMCDSHPGSESNDSKLKQDAQEIYYWVETEARLPFRSITAKFLNVGSYHILANDLRIGWHRDFLSLCREESSDG</sequence>
<gene>
    <name evidence="2" type="ORF">EYC79_03045</name>
</gene>
<dbReference type="EMBL" id="SISF01000022">
    <property type="protein sequence ID" value="TBN18082.1"/>
    <property type="molecule type" value="Genomic_DNA"/>
</dbReference>
<feature type="domain" description="ABC-three component systems C-terminal" evidence="1">
    <location>
        <begin position="277"/>
        <end position="401"/>
    </location>
</feature>